<keyword evidence="4" id="KW-0472">Membrane</keyword>
<evidence type="ECO:0000259" key="7">
    <source>
        <dbReference type="Pfam" id="PF07980"/>
    </source>
</evidence>
<comment type="caution">
    <text evidence="9">The sequence shown here is derived from an EMBL/GenBank/DDBJ whole genome shotgun (WGS) entry which is preliminary data.</text>
</comment>
<dbReference type="CDD" id="cd08977">
    <property type="entry name" value="SusD"/>
    <property type="match status" value="1"/>
</dbReference>
<gene>
    <name evidence="9" type="ORF">GCM10022250_43700</name>
</gene>
<comment type="similarity">
    <text evidence="2">Belongs to the SusD family.</text>
</comment>
<feature type="chain" id="PRO_5046847590" evidence="6">
    <location>
        <begin position="23"/>
        <end position="461"/>
    </location>
</feature>
<evidence type="ECO:0000256" key="3">
    <source>
        <dbReference type="ARBA" id="ARBA00022729"/>
    </source>
</evidence>
<proteinExistence type="inferred from homology"/>
<dbReference type="Pfam" id="PF07980">
    <property type="entry name" value="SusD_RagB"/>
    <property type="match status" value="1"/>
</dbReference>
<comment type="subcellular location">
    <subcellularLocation>
        <location evidence="1">Cell outer membrane</location>
    </subcellularLocation>
</comment>
<evidence type="ECO:0000313" key="10">
    <source>
        <dbReference type="Proteomes" id="UP001501333"/>
    </source>
</evidence>
<feature type="domain" description="RagB/SusD" evidence="7">
    <location>
        <begin position="319"/>
        <end position="461"/>
    </location>
</feature>
<keyword evidence="3 6" id="KW-0732">Signal</keyword>
<evidence type="ECO:0000256" key="6">
    <source>
        <dbReference type="SAM" id="SignalP"/>
    </source>
</evidence>
<sequence length="461" mass="51985">MKTIFNKRVHLIALFLSYFVFSCESFVEVEQPKSQLQSNAVFEDYNTATAALTDIYSNIRDKGIVTGSAFGISNTAGCYADEITSTQSPSNSSLPFYNNTLLPSNTTIASQWNGAYNQIYSANAVIEGCEKSTKLTDDQKRQLKGESYFIRALLHFYLVNLFGDVPYVITTDYKVNRMISRTPEEQVYKNITTDLENAINLLSLEQLASQKVRPNKTAAQALLARVYLYRKLYPEASNTASAVLNQVGTYNLENIDNVFLIGSKETIWQLQSGTAGLNTLQASFFTFSTPPPPLVSLNNDLVNSFRTGDLRRTSWIKTVSNNAGTWYHAYKYKEKNATPASKEYSVVLRLAEQYLIRAEARAMQGDLIGAKEDLNLIRRRAGLSDTQALSKEEISTAVLQERRWEFFTEYGHRFFDLKRLEKLDNILGPVKLGWNKEDRLFPIPQAELSANPNLGNQNPGY</sequence>
<dbReference type="Proteomes" id="UP001501333">
    <property type="component" value="Unassembled WGS sequence"/>
</dbReference>
<dbReference type="Pfam" id="PF14322">
    <property type="entry name" value="SusD-like_3"/>
    <property type="match status" value="1"/>
</dbReference>
<dbReference type="Gene3D" id="1.25.40.390">
    <property type="match status" value="1"/>
</dbReference>
<dbReference type="RefSeq" id="WP_229355251.1">
    <property type="nucleotide sequence ID" value="NZ_BAABAO010000016.1"/>
</dbReference>
<evidence type="ECO:0000256" key="1">
    <source>
        <dbReference type="ARBA" id="ARBA00004442"/>
    </source>
</evidence>
<evidence type="ECO:0000313" key="9">
    <source>
        <dbReference type="EMBL" id="GAA4141792.1"/>
    </source>
</evidence>
<name>A0ABP7YW04_9FLAO</name>
<evidence type="ECO:0000256" key="4">
    <source>
        <dbReference type="ARBA" id="ARBA00023136"/>
    </source>
</evidence>
<protein>
    <submittedName>
        <fullName evidence="9">RagB/SusD family nutrient uptake outer membrane protein</fullName>
    </submittedName>
</protein>
<evidence type="ECO:0000259" key="8">
    <source>
        <dbReference type="Pfam" id="PF14322"/>
    </source>
</evidence>
<accession>A0ABP7YW04</accession>
<feature type="signal peptide" evidence="6">
    <location>
        <begin position="1"/>
        <end position="22"/>
    </location>
</feature>
<dbReference type="InterPro" id="IPR011990">
    <property type="entry name" value="TPR-like_helical_dom_sf"/>
</dbReference>
<feature type="domain" description="SusD-like N-terminal" evidence="8">
    <location>
        <begin position="49"/>
        <end position="228"/>
    </location>
</feature>
<dbReference type="SUPFAM" id="SSF48452">
    <property type="entry name" value="TPR-like"/>
    <property type="match status" value="1"/>
</dbReference>
<keyword evidence="10" id="KW-1185">Reference proteome</keyword>
<dbReference type="InterPro" id="IPR033985">
    <property type="entry name" value="SusD-like_N"/>
</dbReference>
<organism evidence="9 10">
    <name type="scientific">Flavobacterium chungbukense</name>
    <dbReference type="NCBI Taxonomy" id="877464"/>
    <lineage>
        <taxon>Bacteria</taxon>
        <taxon>Pseudomonadati</taxon>
        <taxon>Bacteroidota</taxon>
        <taxon>Flavobacteriia</taxon>
        <taxon>Flavobacteriales</taxon>
        <taxon>Flavobacteriaceae</taxon>
        <taxon>Flavobacterium</taxon>
    </lineage>
</organism>
<dbReference type="InterPro" id="IPR012944">
    <property type="entry name" value="SusD_RagB_dom"/>
</dbReference>
<dbReference type="EMBL" id="BAABAO010000016">
    <property type="protein sequence ID" value="GAA4141792.1"/>
    <property type="molecule type" value="Genomic_DNA"/>
</dbReference>
<keyword evidence="5" id="KW-0998">Cell outer membrane</keyword>
<reference evidence="10" key="1">
    <citation type="journal article" date="2019" name="Int. J. Syst. Evol. Microbiol.">
        <title>The Global Catalogue of Microorganisms (GCM) 10K type strain sequencing project: providing services to taxonomists for standard genome sequencing and annotation.</title>
        <authorList>
            <consortium name="The Broad Institute Genomics Platform"/>
            <consortium name="The Broad Institute Genome Sequencing Center for Infectious Disease"/>
            <person name="Wu L."/>
            <person name="Ma J."/>
        </authorList>
    </citation>
    <scope>NUCLEOTIDE SEQUENCE [LARGE SCALE GENOMIC DNA]</scope>
    <source>
        <strain evidence="10">JCM 17386</strain>
    </source>
</reference>
<evidence type="ECO:0000256" key="5">
    <source>
        <dbReference type="ARBA" id="ARBA00023237"/>
    </source>
</evidence>
<dbReference type="PROSITE" id="PS51257">
    <property type="entry name" value="PROKAR_LIPOPROTEIN"/>
    <property type="match status" value="1"/>
</dbReference>
<evidence type="ECO:0000256" key="2">
    <source>
        <dbReference type="ARBA" id="ARBA00006275"/>
    </source>
</evidence>